<feature type="domain" description="Integrase core" evidence="1">
    <location>
        <begin position="102"/>
        <end position="281"/>
    </location>
</feature>
<name>A0A9Q1G6D9_SYNKA</name>
<organism evidence="2 3">
    <name type="scientific">Synaphobranchus kaupii</name>
    <name type="common">Kaup's arrowtooth eel</name>
    <dbReference type="NCBI Taxonomy" id="118154"/>
    <lineage>
        <taxon>Eukaryota</taxon>
        <taxon>Metazoa</taxon>
        <taxon>Chordata</taxon>
        <taxon>Craniata</taxon>
        <taxon>Vertebrata</taxon>
        <taxon>Euteleostomi</taxon>
        <taxon>Actinopterygii</taxon>
        <taxon>Neopterygii</taxon>
        <taxon>Teleostei</taxon>
        <taxon>Anguilliformes</taxon>
        <taxon>Synaphobranchidae</taxon>
        <taxon>Synaphobranchus</taxon>
    </lineage>
</organism>
<gene>
    <name evidence="2" type="ORF">SKAU_G00064110</name>
</gene>
<accession>A0A9Q1G6D9</accession>
<evidence type="ECO:0000313" key="2">
    <source>
        <dbReference type="EMBL" id="KAJ8375831.1"/>
    </source>
</evidence>
<dbReference type="EMBL" id="JAINUF010000002">
    <property type="protein sequence ID" value="KAJ8375831.1"/>
    <property type="molecule type" value="Genomic_DNA"/>
</dbReference>
<keyword evidence="3" id="KW-1185">Reference proteome</keyword>
<sequence>MSYKDILKSLALQGIIITERHLNRLLRARSLHRRRYDLDAGIDFIVDQLQGSGKDHGYRWMYTKCKQHGICIRKEDVRILLSLLDPIGSQVRQTRRLRRRQYFAQGPNFVWHIDSYDKLKPYGICINGCIDGFSRNIIWLQAALTNSDPKVIGGYFVEAVERCGGCPRLVRTDMGTENVVVRDIQRYLRRNDVDDRAAERSYVTGASTANQRIESWWGVMRKEGIDPWITLLGELKDEGFFSGDFVDKALSQFCFMPIIQEVLNDIQGVWNAHRIRPSKNTNVPSGIPDVMYLAPHLWGAEDCLVPLTEDLTTLHEGAGKWIRALEEETMGKLLAVGDLKALLARLLGMAQMEDVLAKSGLQAAVNTPYLDGASFDQFRPAMWRTLREDYPTKIDPKSLKGEGVGGH</sequence>
<reference evidence="2" key="1">
    <citation type="journal article" date="2023" name="Science">
        <title>Genome structures resolve the early diversification of teleost fishes.</title>
        <authorList>
            <person name="Parey E."/>
            <person name="Louis A."/>
            <person name="Montfort J."/>
            <person name="Bouchez O."/>
            <person name="Roques C."/>
            <person name="Iampietro C."/>
            <person name="Lluch J."/>
            <person name="Castinel A."/>
            <person name="Donnadieu C."/>
            <person name="Desvignes T."/>
            <person name="Floi Bucao C."/>
            <person name="Jouanno E."/>
            <person name="Wen M."/>
            <person name="Mejri S."/>
            <person name="Dirks R."/>
            <person name="Jansen H."/>
            <person name="Henkel C."/>
            <person name="Chen W.J."/>
            <person name="Zahm M."/>
            <person name="Cabau C."/>
            <person name="Klopp C."/>
            <person name="Thompson A.W."/>
            <person name="Robinson-Rechavi M."/>
            <person name="Braasch I."/>
            <person name="Lecointre G."/>
            <person name="Bobe J."/>
            <person name="Postlethwait J.H."/>
            <person name="Berthelot C."/>
            <person name="Roest Crollius H."/>
            <person name="Guiguen Y."/>
        </authorList>
    </citation>
    <scope>NUCLEOTIDE SEQUENCE</scope>
    <source>
        <strain evidence="2">WJC10195</strain>
    </source>
</reference>
<proteinExistence type="predicted"/>
<comment type="caution">
    <text evidence="2">The sequence shown here is derived from an EMBL/GenBank/DDBJ whole genome shotgun (WGS) entry which is preliminary data.</text>
</comment>
<protein>
    <recommendedName>
        <fullName evidence="1">Integrase core domain-containing protein</fullName>
    </recommendedName>
</protein>
<dbReference type="AlphaFoldDB" id="A0A9Q1G6D9"/>
<dbReference type="Pfam" id="PF24764">
    <property type="entry name" value="rva_4"/>
    <property type="match status" value="1"/>
</dbReference>
<dbReference type="PANTHER" id="PTHR46791:SF13">
    <property type="entry name" value="CLR5 DOMAIN-CONTAINING PROTEIN"/>
    <property type="match status" value="1"/>
</dbReference>
<evidence type="ECO:0000313" key="3">
    <source>
        <dbReference type="Proteomes" id="UP001152622"/>
    </source>
</evidence>
<dbReference type="PANTHER" id="PTHR46791">
    <property type="entry name" value="EXPRESSED PROTEIN"/>
    <property type="match status" value="1"/>
</dbReference>
<dbReference type="OrthoDB" id="10045093at2759"/>
<evidence type="ECO:0000259" key="1">
    <source>
        <dbReference type="Pfam" id="PF24764"/>
    </source>
</evidence>
<dbReference type="Proteomes" id="UP001152622">
    <property type="component" value="Chromosome 2"/>
</dbReference>
<dbReference type="InterPro" id="IPR058913">
    <property type="entry name" value="Integrase_dom_put"/>
</dbReference>